<dbReference type="InterPro" id="IPR011009">
    <property type="entry name" value="Kinase-like_dom_sf"/>
</dbReference>
<evidence type="ECO:0000256" key="3">
    <source>
        <dbReference type="ARBA" id="ARBA00012674"/>
    </source>
</evidence>
<dbReference type="SUPFAM" id="SSF56112">
    <property type="entry name" value="Protein kinase-like (PK-like)"/>
    <property type="match status" value="1"/>
</dbReference>
<evidence type="ECO:0000256" key="14">
    <source>
        <dbReference type="ARBA" id="ARBA00022927"/>
    </source>
</evidence>
<comment type="catalytic activity">
    <reaction evidence="19">
        <text>ATP + H2O = ADP + phosphate + H(+)</text>
        <dbReference type="Rhea" id="RHEA:13065"/>
        <dbReference type="ChEBI" id="CHEBI:15377"/>
        <dbReference type="ChEBI" id="CHEBI:15378"/>
        <dbReference type="ChEBI" id="CHEBI:30616"/>
        <dbReference type="ChEBI" id="CHEBI:43474"/>
        <dbReference type="ChEBI" id="CHEBI:456216"/>
        <dbReference type="EC" id="3.6.4.6"/>
    </reaction>
</comment>
<dbReference type="GO" id="GO:0034045">
    <property type="term" value="C:phagophore assembly site membrane"/>
    <property type="evidence" value="ECO:0007669"/>
    <property type="project" value="TreeGrafter"/>
</dbReference>
<evidence type="ECO:0000256" key="16">
    <source>
        <dbReference type="ARBA" id="ARBA00032242"/>
    </source>
</evidence>
<comment type="caution">
    <text evidence="25">The sequence shown here is derived from an EMBL/GenBank/DDBJ whole genome shotgun (WGS) entry which is preliminary data.</text>
</comment>
<dbReference type="OrthoDB" id="346907at2759"/>
<evidence type="ECO:0000256" key="2">
    <source>
        <dbReference type="ARBA" id="ARBA00012513"/>
    </source>
</evidence>
<evidence type="ECO:0000256" key="20">
    <source>
        <dbReference type="PROSITE-ProRule" id="PRU10141"/>
    </source>
</evidence>
<dbReference type="Pfam" id="PF00069">
    <property type="entry name" value="Pkinase"/>
    <property type="match status" value="1"/>
</dbReference>
<evidence type="ECO:0000256" key="9">
    <source>
        <dbReference type="ARBA" id="ARBA00022737"/>
    </source>
</evidence>
<evidence type="ECO:0000313" key="26">
    <source>
        <dbReference type="Proteomes" id="UP000596742"/>
    </source>
</evidence>
<keyword evidence="12" id="KW-0378">Hydrolase</keyword>
<feature type="region of interest" description="Disordered" evidence="23">
    <location>
        <begin position="463"/>
        <end position="487"/>
    </location>
</feature>
<comment type="similarity">
    <text evidence="21">Belongs to the protein kinase superfamily.</text>
</comment>
<dbReference type="PROSITE" id="PS00108">
    <property type="entry name" value="PROTEIN_KINASE_ST"/>
    <property type="match status" value="1"/>
</dbReference>
<keyword evidence="10 20" id="KW-0547">Nucleotide-binding</keyword>
<keyword evidence="13 20" id="KW-0067">ATP-binding</keyword>
<evidence type="ECO:0000256" key="19">
    <source>
        <dbReference type="ARBA" id="ARBA00048883"/>
    </source>
</evidence>
<dbReference type="GO" id="GO:0015031">
    <property type="term" value="P:protein transport"/>
    <property type="evidence" value="ECO:0007669"/>
    <property type="project" value="UniProtKB-KW"/>
</dbReference>
<dbReference type="PROSITE" id="PS00107">
    <property type="entry name" value="PROTEIN_KINASE_ATP"/>
    <property type="match status" value="1"/>
</dbReference>
<dbReference type="EMBL" id="UYJE01003976">
    <property type="protein sequence ID" value="VDI23918.1"/>
    <property type="molecule type" value="Genomic_DNA"/>
</dbReference>
<name>A0A8B6DUK4_MYTGA</name>
<dbReference type="GO" id="GO:0042594">
    <property type="term" value="P:response to starvation"/>
    <property type="evidence" value="ECO:0007669"/>
    <property type="project" value="TreeGrafter"/>
</dbReference>
<evidence type="ECO:0000256" key="8">
    <source>
        <dbReference type="ARBA" id="ARBA00022679"/>
    </source>
</evidence>
<evidence type="ECO:0000256" key="5">
    <source>
        <dbReference type="ARBA" id="ARBA00022448"/>
    </source>
</evidence>
<evidence type="ECO:0000256" key="17">
    <source>
        <dbReference type="ARBA" id="ARBA00047899"/>
    </source>
</evidence>
<dbReference type="FunFam" id="1.10.510.10:FF:000571">
    <property type="entry name" value="Maternal embryonic leucine zipper kinase"/>
    <property type="match status" value="1"/>
</dbReference>
<feature type="coiled-coil region" evidence="22">
    <location>
        <begin position="332"/>
        <end position="359"/>
    </location>
</feature>
<evidence type="ECO:0000256" key="18">
    <source>
        <dbReference type="ARBA" id="ARBA00048679"/>
    </source>
</evidence>
<comment type="catalytic activity">
    <reaction evidence="17">
        <text>L-threonyl-[protein] + ATP = O-phospho-L-threonyl-[protein] + ADP + H(+)</text>
        <dbReference type="Rhea" id="RHEA:46608"/>
        <dbReference type="Rhea" id="RHEA-COMP:11060"/>
        <dbReference type="Rhea" id="RHEA-COMP:11605"/>
        <dbReference type="ChEBI" id="CHEBI:15378"/>
        <dbReference type="ChEBI" id="CHEBI:30013"/>
        <dbReference type="ChEBI" id="CHEBI:30616"/>
        <dbReference type="ChEBI" id="CHEBI:61977"/>
        <dbReference type="ChEBI" id="CHEBI:456216"/>
        <dbReference type="EC" id="2.7.11.1"/>
    </reaction>
</comment>
<dbReference type="AlphaFoldDB" id="A0A8B6DUK4"/>
<evidence type="ECO:0000256" key="1">
    <source>
        <dbReference type="ARBA" id="ARBA00004496"/>
    </source>
</evidence>
<dbReference type="Gene3D" id="1.10.510.10">
    <property type="entry name" value="Transferase(Phosphotransferase) domain 1"/>
    <property type="match status" value="1"/>
</dbReference>
<keyword evidence="14" id="KW-0653">Protein transport</keyword>
<keyword evidence="26" id="KW-1185">Reference proteome</keyword>
<evidence type="ECO:0000256" key="7">
    <source>
        <dbReference type="ARBA" id="ARBA00022527"/>
    </source>
</evidence>
<gene>
    <name evidence="25" type="ORF">MGAL_10B060971</name>
</gene>
<keyword evidence="7 21" id="KW-0723">Serine/threonine-protein kinase</keyword>
<reference evidence="25" key="1">
    <citation type="submission" date="2018-11" db="EMBL/GenBank/DDBJ databases">
        <authorList>
            <person name="Alioto T."/>
            <person name="Alioto T."/>
        </authorList>
    </citation>
    <scope>NUCLEOTIDE SEQUENCE</scope>
</reference>
<dbReference type="SMART" id="SM00745">
    <property type="entry name" value="MIT"/>
    <property type="match status" value="2"/>
</dbReference>
<dbReference type="GO" id="GO:0016787">
    <property type="term" value="F:hydrolase activity"/>
    <property type="evidence" value="ECO:0007669"/>
    <property type="project" value="UniProtKB-KW"/>
</dbReference>
<evidence type="ECO:0000256" key="15">
    <source>
        <dbReference type="ARBA" id="ARBA00023006"/>
    </source>
</evidence>
<proteinExistence type="inferred from homology"/>
<dbReference type="EC" id="2.7.11.1" evidence="2"/>
<dbReference type="GO" id="GO:0005776">
    <property type="term" value="C:autophagosome"/>
    <property type="evidence" value="ECO:0007669"/>
    <property type="project" value="TreeGrafter"/>
</dbReference>
<keyword evidence="22" id="KW-0175">Coiled coil</keyword>
<keyword evidence="11 25" id="KW-0418">Kinase</keyword>
<dbReference type="GO" id="GO:0034727">
    <property type="term" value="P:piecemeal microautophagy of the nucleus"/>
    <property type="evidence" value="ECO:0007669"/>
    <property type="project" value="TreeGrafter"/>
</dbReference>
<dbReference type="EC" id="3.6.4.6" evidence="3"/>
<evidence type="ECO:0000256" key="10">
    <source>
        <dbReference type="ARBA" id="ARBA00022741"/>
    </source>
</evidence>
<dbReference type="GO" id="GO:0005829">
    <property type="term" value="C:cytosol"/>
    <property type="evidence" value="ECO:0007669"/>
    <property type="project" value="TreeGrafter"/>
</dbReference>
<dbReference type="InterPro" id="IPR008271">
    <property type="entry name" value="Ser/Thr_kinase_AS"/>
</dbReference>
<evidence type="ECO:0000259" key="24">
    <source>
        <dbReference type="PROSITE" id="PS50011"/>
    </source>
</evidence>
<evidence type="ECO:0000256" key="23">
    <source>
        <dbReference type="SAM" id="MobiDB-lite"/>
    </source>
</evidence>
<keyword evidence="9" id="KW-0677">Repeat</keyword>
<keyword evidence="8 25" id="KW-0808">Transferase</keyword>
<dbReference type="InterPro" id="IPR000719">
    <property type="entry name" value="Prot_kinase_dom"/>
</dbReference>
<dbReference type="GO" id="GO:0000422">
    <property type="term" value="P:autophagy of mitochondrion"/>
    <property type="evidence" value="ECO:0007669"/>
    <property type="project" value="TreeGrafter"/>
</dbReference>
<dbReference type="SUPFAM" id="SSF116846">
    <property type="entry name" value="MIT domain"/>
    <property type="match status" value="2"/>
</dbReference>
<dbReference type="GO" id="GO:0000045">
    <property type="term" value="P:autophagosome assembly"/>
    <property type="evidence" value="ECO:0007669"/>
    <property type="project" value="TreeGrafter"/>
</dbReference>
<evidence type="ECO:0000256" key="6">
    <source>
        <dbReference type="ARBA" id="ARBA00022490"/>
    </source>
</evidence>
<feature type="domain" description="Protein kinase" evidence="24">
    <location>
        <begin position="26"/>
        <end position="282"/>
    </location>
</feature>
<comment type="catalytic activity">
    <reaction evidence="18">
        <text>L-seryl-[protein] + ATP = O-phospho-L-seryl-[protein] + ADP + H(+)</text>
        <dbReference type="Rhea" id="RHEA:17989"/>
        <dbReference type="Rhea" id="RHEA-COMP:9863"/>
        <dbReference type="Rhea" id="RHEA-COMP:11604"/>
        <dbReference type="ChEBI" id="CHEBI:15378"/>
        <dbReference type="ChEBI" id="CHEBI:29999"/>
        <dbReference type="ChEBI" id="CHEBI:30616"/>
        <dbReference type="ChEBI" id="CHEBI:83421"/>
        <dbReference type="ChEBI" id="CHEBI:456216"/>
        <dbReference type="EC" id="2.7.11.1"/>
    </reaction>
</comment>
<evidence type="ECO:0000256" key="11">
    <source>
        <dbReference type="ARBA" id="ARBA00022777"/>
    </source>
</evidence>
<dbReference type="PANTHER" id="PTHR24348">
    <property type="entry name" value="SERINE/THREONINE-PROTEIN KINASE UNC-51-RELATED"/>
    <property type="match status" value="1"/>
</dbReference>
<dbReference type="FunFam" id="3.30.200.20:FF:000042">
    <property type="entry name" value="Aurora kinase A"/>
    <property type="match status" value="1"/>
</dbReference>
<evidence type="ECO:0000256" key="12">
    <source>
        <dbReference type="ARBA" id="ARBA00022801"/>
    </source>
</evidence>
<evidence type="ECO:0000256" key="13">
    <source>
        <dbReference type="ARBA" id="ARBA00022840"/>
    </source>
</evidence>
<evidence type="ECO:0000256" key="4">
    <source>
        <dbReference type="ARBA" id="ARBA00021644"/>
    </source>
</evidence>
<feature type="binding site" evidence="20">
    <location>
        <position position="60"/>
    </location>
    <ligand>
        <name>ATP</name>
        <dbReference type="ChEBI" id="CHEBI:30616"/>
    </ligand>
</feature>
<dbReference type="PROSITE" id="PS50011">
    <property type="entry name" value="PROTEIN_KINASE_DOM"/>
    <property type="match status" value="1"/>
</dbReference>
<dbReference type="Gene3D" id="1.20.58.80">
    <property type="entry name" value="Phosphotransferase system, lactose/cellobiose-type IIA subunit"/>
    <property type="match status" value="2"/>
</dbReference>
<accession>A0A8B6DUK4</accession>
<dbReference type="CDD" id="cd14121">
    <property type="entry name" value="STKc_ULK3"/>
    <property type="match status" value="1"/>
</dbReference>
<dbReference type="SMART" id="SM00220">
    <property type="entry name" value="S_TKc"/>
    <property type="match status" value="1"/>
</dbReference>
<keyword evidence="15" id="KW-0072">Autophagy</keyword>
<keyword evidence="6" id="KW-0963">Cytoplasm</keyword>
<protein>
    <recommendedName>
        <fullName evidence="4">Serine/threonine-protein kinase ULK3</fullName>
        <ecNumber evidence="2">2.7.11.1</ecNumber>
        <ecNumber evidence="3">3.6.4.6</ecNumber>
    </recommendedName>
    <alternativeName>
        <fullName evidence="16">Unc-51-like kinase 3</fullName>
    </alternativeName>
</protein>
<dbReference type="InterPro" id="IPR017441">
    <property type="entry name" value="Protein_kinase_ATP_BS"/>
</dbReference>
<comment type="subcellular location">
    <subcellularLocation>
        <location evidence="1">Cytoplasm</location>
    </subcellularLocation>
</comment>
<dbReference type="InterPro" id="IPR036181">
    <property type="entry name" value="MIT_dom_sf"/>
</dbReference>
<dbReference type="GO" id="GO:0061709">
    <property type="term" value="P:reticulophagy"/>
    <property type="evidence" value="ECO:0007669"/>
    <property type="project" value="TreeGrafter"/>
</dbReference>
<keyword evidence="5" id="KW-0813">Transport</keyword>
<evidence type="ECO:0000256" key="21">
    <source>
        <dbReference type="RuleBase" id="RU000304"/>
    </source>
</evidence>
<dbReference type="InterPro" id="IPR045269">
    <property type="entry name" value="Atg1-like"/>
</dbReference>
<dbReference type="GO" id="GO:0010506">
    <property type="term" value="P:regulation of autophagy"/>
    <property type="evidence" value="ECO:0007669"/>
    <property type="project" value="InterPro"/>
</dbReference>
<evidence type="ECO:0000256" key="22">
    <source>
        <dbReference type="SAM" id="Coils"/>
    </source>
</evidence>
<organism evidence="25 26">
    <name type="scientific">Mytilus galloprovincialis</name>
    <name type="common">Mediterranean mussel</name>
    <dbReference type="NCBI Taxonomy" id="29158"/>
    <lineage>
        <taxon>Eukaryota</taxon>
        <taxon>Metazoa</taxon>
        <taxon>Spiralia</taxon>
        <taxon>Lophotrochozoa</taxon>
        <taxon>Mollusca</taxon>
        <taxon>Bivalvia</taxon>
        <taxon>Autobranchia</taxon>
        <taxon>Pteriomorphia</taxon>
        <taxon>Mytilida</taxon>
        <taxon>Mytiloidea</taxon>
        <taxon>Mytilidae</taxon>
        <taxon>Mytilinae</taxon>
        <taxon>Mytilus</taxon>
    </lineage>
</organism>
<dbReference type="Gene3D" id="3.30.200.20">
    <property type="entry name" value="Phosphorylase Kinase, domain 1"/>
    <property type="match status" value="1"/>
</dbReference>
<dbReference type="GO" id="GO:0004674">
    <property type="term" value="F:protein serine/threonine kinase activity"/>
    <property type="evidence" value="ECO:0007669"/>
    <property type="project" value="UniProtKB-KW"/>
</dbReference>
<dbReference type="GO" id="GO:0005524">
    <property type="term" value="F:ATP binding"/>
    <property type="evidence" value="ECO:0007669"/>
    <property type="project" value="UniProtKB-UniRule"/>
</dbReference>
<dbReference type="Pfam" id="PF04212">
    <property type="entry name" value="MIT"/>
    <property type="match status" value="2"/>
</dbReference>
<dbReference type="FunFam" id="1.20.58.80:FF:000004">
    <property type="entry name" value="Vacuolar protein sorting-associated protein 4"/>
    <property type="match status" value="1"/>
</dbReference>
<dbReference type="InterPro" id="IPR007330">
    <property type="entry name" value="MIT_dom"/>
</dbReference>
<dbReference type="Proteomes" id="UP000596742">
    <property type="component" value="Unassembled WGS sequence"/>
</dbReference>
<evidence type="ECO:0000313" key="25">
    <source>
        <dbReference type="EMBL" id="VDI23918.1"/>
    </source>
</evidence>
<dbReference type="PANTHER" id="PTHR24348:SF65">
    <property type="entry name" value="SERINE_THREONINE-PROTEIN KINASE ULK3"/>
    <property type="match status" value="1"/>
</dbReference>
<sequence>MSRPSSSRPCSARTNTGNLFPSLQGFVFTEKLGSGTYATVYKAYKKTGGRDVVAIKCVLKSGLNKASTENLLREIELLKKLKHPNIVELYDFQWDEKYIFLIMEFCSGGDLSRFIRTKRTLPERVVKKFLKQLVSAMLYLREHNVAHMDLKPQNVLLTSSSNPTVKIADFGFAKHMFDGDKESVMKGSPLYMAPEIICQKTYDARVDLWSIGVILYECLFGRAPFASKSFQELGAKIWNDKPVELPYGVNISEDCGDVITRLLQRDPDKRITYEELAKHSFIDIEHSPSSSSLQKAVSVVKDAVTEDTKGNYSNAIKLYCESLEYFMPAIHYEKCENKKEALRKKVKEYMNRAEELKKMIRPKKDSEMRRSVSSDPMEELLDLSKDDEELQAALKVIKAAEIEESNEEYEKALTHYELGLKTVITYLKEDSNSRRKKLLSKQAQVWMSEAEKIKSFLDVSHLNTNDTSGQEEMEENEHLQTGTCNLQ</sequence>